<dbReference type="EMBL" id="VDUZ01000030">
    <property type="protein sequence ID" value="TXL72865.1"/>
    <property type="molecule type" value="Genomic_DNA"/>
</dbReference>
<evidence type="ECO:0000256" key="1">
    <source>
        <dbReference type="ARBA" id="ARBA00005836"/>
    </source>
</evidence>
<organism evidence="5 6">
    <name type="scientific">Vineibacter terrae</name>
    <dbReference type="NCBI Taxonomy" id="2586908"/>
    <lineage>
        <taxon>Bacteria</taxon>
        <taxon>Pseudomonadati</taxon>
        <taxon>Pseudomonadota</taxon>
        <taxon>Alphaproteobacteria</taxon>
        <taxon>Hyphomicrobiales</taxon>
        <taxon>Vineibacter</taxon>
    </lineage>
</organism>
<dbReference type="Pfam" id="PF19290">
    <property type="entry name" value="PmbA_TldD_2nd"/>
    <property type="match status" value="1"/>
</dbReference>
<dbReference type="InterPro" id="IPR047657">
    <property type="entry name" value="PmbA"/>
</dbReference>
<feature type="domain" description="Metalloprotease TldD/E central" evidence="4">
    <location>
        <begin position="106"/>
        <end position="210"/>
    </location>
</feature>
<dbReference type="Pfam" id="PF01523">
    <property type="entry name" value="PmbA_TldD_1st"/>
    <property type="match status" value="1"/>
</dbReference>
<evidence type="ECO:0000259" key="2">
    <source>
        <dbReference type="Pfam" id="PF01523"/>
    </source>
</evidence>
<gene>
    <name evidence="5" type="ORF">FHP25_23975</name>
</gene>
<dbReference type="AlphaFoldDB" id="A0A5C8PGW5"/>
<dbReference type="Pfam" id="PF19289">
    <property type="entry name" value="PmbA_TldD_3rd"/>
    <property type="match status" value="1"/>
</dbReference>
<dbReference type="GO" id="GO:0005829">
    <property type="term" value="C:cytosol"/>
    <property type="evidence" value="ECO:0007669"/>
    <property type="project" value="TreeGrafter"/>
</dbReference>
<dbReference type="SUPFAM" id="SSF111283">
    <property type="entry name" value="Putative modulator of DNA gyrase, PmbA/TldD"/>
    <property type="match status" value="1"/>
</dbReference>
<dbReference type="OrthoDB" id="9803618at2"/>
<reference evidence="5 6" key="1">
    <citation type="submission" date="2019-06" db="EMBL/GenBank/DDBJ databases">
        <title>New taxonomy in bacterial strain CC-CFT640, isolated from vineyard.</title>
        <authorList>
            <person name="Lin S.-Y."/>
            <person name="Tsai C.-F."/>
            <person name="Young C.-C."/>
        </authorList>
    </citation>
    <scope>NUCLEOTIDE SEQUENCE [LARGE SCALE GENOMIC DNA]</scope>
    <source>
        <strain evidence="5 6">CC-CFT640</strain>
    </source>
</reference>
<dbReference type="InterPro" id="IPR045569">
    <property type="entry name" value="Metalloprtase-TldD/E_C"/>
</dbReference>
<dbReference type="InterPro" id="IPR002510">
    <property type="entry name" value="Metalloprtase-TldD/E_N"/>
</dbReference>
<keyword evidence="6" id="KW-1185">Reference proteome</keyword>
<comment type="caution">
    <text evidence="5">The sequence shown here is derived from an EMBL/GenBank/DDBJ whole genome shotgun (WGS) entry which is preliminary data.</text>
</comment>
<protein>
    <submittedName>
        <fullName evidence="5">TldD/PmbA family protein</fullName>
    </submittedName>
</protein>
<sequence>MVAWAKAAGADAVDAIYVEGTQLSVSQRLGAREQLERSEGRDLGLRAFVGTRQAIVSSTDLEAGALKELAGRAVAMARAVPEDPVCGLAPAEMLARQWPDLDLDDGAEASVEQLADWCARAEDAARAVAGVTNSEGASASWGRTRVALAASNGFAGDYSRGGYSLSCSVLAGDGTGMERDYDWTSGIYVDQLEAPEKIGRTAGEKAVRRLNPRRMKSTKAPVVYDQRVASSMLGHLAGAINGRAIARKTSFLLDRLGQRIFKPGLRIIDDPHRKRESGSRPFDGEGLPTRRWNIVDDGTLTTWVLDLASARQLDLAPTGHGSRGVSGPPGPSTSNLYLEAGSASVDELIADIDNGLYITELIGFGVNGVTGDYSRGAAGFWIENGKLAWPVSGMTVAGNLKDMFLNLTPANDLVFKGAVNAPTVRIDGMTIAGE</sequence>
<evidence type="ECO:0000259" key="4">
    <source>
        <dbReference type="Pfam" id="PF19290"/>
    </source>
</evidence>
<proteinExistence type="inferred from homology"/>
<dbReference type="Proteomes" id="UP000321638">
    <property type="component" value="Unassembled WGS sequence"/>
</dbReference>
<accession>A0A5C8PGW5</accession>
<dbReference type="Gene3D" id="3.30.2290.10">
    <property type="entry name" value="PmbA/TldD superfamily"/>
    <property type="match status" value="1"/>
</dbReference>
<feature type="domain" description="Metalloprotease TldD/E N-terminal" evidence="2">
    <location>
        <begin position="13"/>
        <end position="77"/>
    </location>
</feature>
<dbReference type="GO" id="GO:0008237">
    <property type="term" value="F:metallopeptidase activity"/>
    <property type="evidence" value="ECO:0007669"/>
    <property type="project" value="InterPro"/>
</dbReference>
<dbReference type="InterPro" id="IPR036059">
    <property type="entry name" value="TldD/PmbA_sf"/>
</dbReference>
<dbReference type="PANTHER" id="PTHR43421">
    <property type="entry name" value="METALLOPROTEASE PMBA"/>
    <property type="match status" value="1"/>
</dbReference>
<evidence type="ECO:0000259" key="3">
    <source>
        <dbReference type="Pfam" id="PF19289"/>
    </source>
</evidence>
<evidence type="ECO:0000313" key="5">
    <source>
        <dbReference type="EMBL" id="TXL72865.1"/>
    </source>
</evidence>
<dbReference type="InterPro" id="IPR045570">
    <property type="entry name" value="Metalloprtase-TldD/E_cen_dom"/>
</dbReference>
<dbReference type="InterPro" id="IPR035068">
    <property type="entry name" value="TldD/PmbA_N"/>
</dbReference>
<evidence type="ECO:0000313" key="6">
    <source>
        <dbReference type="Proteomes" id="UP000321638"/>
    </source>
</evidence>
<feature type="domain" description="Metalloprotease TldD/E C-terminal" evidence="3">
    <location>
        <begin position="218"/>
        <end position="433"/>
    </location>
</feature>
<name>A0A5C8PGW5_9HYPH</name>
<dbReference type="GO" id="GO:0006508">
    <property type="term" value="P:proteolysis"/>
    <property type="evidence" value="ECO:0007669"/>
    <property type="project" value="InterPro"/>
</dbReference>
<dbReference type="PANTHER" id="PTHR43421:SF1">
    <property type="entry name" value="METALLOPROTEASE PMBA"/>
    <property type="match status" value="1"/>
</dbReference>
<comment type="similarity">
    <text evidence="1">Belongs to the peptidase U62 family.</text>
</comment>